<dbReference type="AlphaFoldDB" id="A0A3M2RW20"/>
<comment type="caution">
    <text evidence="1">The sequence shown here is derived from an EMBL/GenBank/DDBJ whole genome shotgun (WGS) entry which is preliminary data.</text>
</comment>
<dbReference type="Proteomes" id="UP000277212">
    <property type="component" value="Unassembled WGS sequence"/>
</dbReference>
<accession>A0A3M2RW20</accession>
<keyword evidence="2" id="KW-1185">Reference proteome</keyword>
<gene>
    <name evidence="1" type="ORF">CDV36_010848</name>
</gene>
<proteinExistence type="predicted"/>
<dbReference type="OrthoDB" id="3231004at2759"/>
<dbReference type="EMBL" id="NKUJ01000239">
    <property type="protein sequence ID" value="RMJ09507.1"/>
    <property type="molecule type" value="Genomic_DNA"/>
</dbReference>
<protein>
    <submittedName>
        <fullName evidence="1">Uncharacterized protein</fullName>
    </submittedName>
</protein>
<organism evidence="1 2">
    <name type="scientific">Fusarium kuroshium</name>
    <dbReference type="NCBI Taxonomy" id="2010991"/>
    <lineage>
        <taxon>Eukaryota</taxon>
        <taxon>Fungi</taxon>
        <taxon>Dikarya</taxon>
        <taxon>Ascomycota</taxon>
        <taxon>Pezizomycotina</taxon>
        <taxon>Sordariomycetes</taxon>
        <taxon>Hypocreomycetidae</taxon>
        <taxon>Hypocreales</taxon>
        <taxon>Nectriaceae</taxon>
        <taxon>Fusarium</taxon>
        <taxon>Fusarium solani species complex</taxon>
    </lineage>
</organism>
<evidence type="ECO:0000313" key="2">
    <source>
        <dbReference type="Proteomes" id="UP000277212"/>
    </source>
</evidence>
<reference evidence="1 2" key="1">
    <citation type="submission" date="2017-06" db="EMBL/GenBank/DDBJ databases">
        <title>Comparative genomic analysis of Ambrosia Fusariam Clade fungi.</title>
        <authorList>
            <person name="Stajich J.E."/>
            <person name="Carrillo J."/>
            <person name="Kijimoto T."/>
            <person name="Eskalen A."/>
            <person name="O'Donnell K."/>
            <person name="Kasson M."/>
        </authorList>
    </citation>
    <scope>NUCLEOTIDE SEQUENCE [LARGE SCALE GENOMIC DNA]</scope>
    <source>
        <strain evidence="1">UCR3666</strain>
    </source>
</reference>
<evidence type="ECO:0000313" key="1">
    <source>
        <dbReference type="EMBL" id="RMJ09507.1"/>
    </source>
</evidence>
<name>A0A3M2RW20_9HYPO</name>
<sequence length="382" mass="42061">MSRILIPFDDSMRFGQGYNSFLHAPCIEDAVRFKDVYTRQEPTSSDGSISQNVDYSSRFVDKISDVAKRLNVSAGSSIKKGGIIGTGYSVELNETKFMASNVNAMVSVKVINQTTELLGTATFKPRDGHNLDSESFVEIYGDCFISGFVEGGELTGMVSAKVLNVENKSAVEKAIKSHISSCCTKSGRKMDVALDGNDSTSETESAMKQTDTAITVCWLGGRGINPDGRPWTLESLYATATAFPSKVAQYPKPTWAILTPYDQTKNFVTWAKNHGIQLARFETAQAYASDLLDMYMEYCGCTSQIRTILEDPGAYVARAVDNAVGTGMEELLRARKMLEAQRDAISKTIDKLAIHPEDIEEIKKQHPIEAPELWAARLPIRK</sequence>
<dbReference type="STRING" id="2010991.A0A3M2RW20"/>